<gene>
    <name evidence="5" type="ORF">KC19_2G069900</name>
</gene>
<dbReference type="AlphaFoldDB" id="A0A8T0IUX5"/>
<dbReference type="InterPro" id="IPR011141">
    <property type="entry name" value="Polyketide_synthase_type-III"/>
</dbReference>
<dbReference type="CDD" id="cd00831">
    <property type="entry name" value="CHS_like"/>
    <property type="match status" value="1"/>
</dbReference>
<evidence type="ECO:0000256" key="2">
    <source>
        <dbReference type="RuleBase" id="RU003633"/>
    </source>
</evidence>
<dbReference type="InterPro" id="IPR001099">
    <property type="entry name" value="Chalcone/stilbene_synt_N"/>
</dbReference>
<evidence type="ECO:0000256" key="1">
    <source>
        <dbReference type="ARBA" id="ARBA00005531"/>
    </source>
</evidence>
<dbReference type="Pfam" id="PF02797">
    <property type="entry name" value="Chal_sti_synt_C"/>
    <property type="match status" value="1"/>
</dbReference>
<keyword evidence="6" id="KW-1185">Reference proteome</keyword>
<dbReference type="Gene3D" id="3.40.47.10">
    <property type="match status" value="2"/>
</dbReference>
<dbReference type="Proteomes" id="UP000822688">
    <property type="component" value="Chromosome 2"/>
</dbReference>
<dbReference type="Pfam" id="PF00195">
    <property type="entry name" value="Chal_sti_synt_N"/>
    <property type="match status" value="1"/>
</dbReference>
<sequence>MIGNGSMGVLTRTVWQATPRSCEYRHLVNIKSKEPKTGGSLKRPGSWNQECFRNNCLNMASPAEQVLSTGSLETLRTEDQRKHVDHAPANLSSSCILGLGTANPTGCYSLQEFGLECLKIYGCHEMPKAKETIERICKALGIVQKQMAFSPEIYQKHPSLKVYKSPNLGERFNIYEPEAMNIGKQAAERALADWGGDRADITHLISYSTTMLLSPSLDLRLVKCLNLQATVKHYSVSLLGCYGGVNGIRTAAEIAQADPTSRILVVFVEINSAAAQTVNPDNPFADLGPVVSNLAFGDGAGAVVVGKCPTVKEDTVFEVHRSESYLIPNTEDCVTARLLPSGLHSTQEKNYPAHVGQNTGGFIDQLLRDTNLTYVDVNWAVSSGGKPVLDTIEKNCKLNDNQLQVSRHILRNYGNMGAATILFVLNKFRSDKKEDETILVNPWTVAVAFGPGVTLEGLLLKSEPLT</sequence>
<dbReference type="PANTHER" id="PTHR11877:SF80">
    <property type="entry name" value="CHALCONE SYNTHASE 1"/>
    <property type="match status" value="1"/>
</dbReference>
<dbReference type="GO" id="GO:0016747">
    <property type="term" value="F:acyltransferase activity, transferring groups other than amino-acyl groups"/>
    <property type="evidence" value="ECO:0007669"/>
    <property type="project" value="InterPro"/>
</dbReference>
<keyword evidence="2" id="KW-0808">Transferase</keyword>
<comment type="similarity">
    <text evidence="1 2">Belongs to the thiolase-like superfamily. Chalcone/stilbene synthases family.</text>
</comment>
<protein>
    <recommendedName>
        <fullName evidence="7">Chalcone synthase</fullName>
    </recommendedName>
</protein>
<comment type="caution">
    <text evidence="5">The sequence shown here is derived from an EMBL/GenBank/DDBJ whole genome shotgun (WGS) entry which is preliminary data.</text>
</comment>
<dbReference type="InterPro" id="IPR012328">
    <property type="entry name" value="Chalcone/stilbene_synt_C"/>
</dbReference>
<name>A0A8T0IUX5_CERPU</name>
<evidence type="ECO:0000313" key="6">
    <source>
        <dbReference type="Proteomes" id="UP000822688"/>
    </source>
</evidence>
<evidence type="ECO:0008006" key="7">
    <source>
        <dbReference type="Google" id="ProtNLM"/>
    </source>
</evidence>
<reference evidence="5" key="1">
    <citation type="submission" date="2020-06" db="EMBL/GenBank/DDBJ databases">
        <title>WGS assembly of Ceratodon purpureus strain R40.</title>
        <authorList>
            <person name="Carey S.B."/>
            <person name="Jenkins J."/>
            <person name="Shu S."/>
            <person name="Lovell J.T."/>
            <person name="Sreedasyam A."/>
            <person name="Maumus F."/>
            <person name="Tiley G.P."/>
            <person name="Fernandez-Pozo N."/>
            <person name="Barry K."/>
            <person name="Chen C."/>
            <person name="Wang M."/>
            <person name="Lipzen A."/>
            <person name="Daum C."/>
            <person name="Saski C.A."/>
            <person name="Payton A.C."/>
            <person name="Mcbreen J.C."/>
            <person name="Conrad R.E."/>
            <person name="Kollar L.M."/>
            <person name="Olsson S."/>
            <person name="Huttunen S."/>
            <person name="Landis J.B."/>
            <person name="Wickett N.J."/>
            <person name="Johnson M.G."/>
            <person name="Rensing S.A."/>
            <person name="Grimwood J."/>
            <person name="Schmutz J."/>
            <person name="Mcdaniel S.F."/>
        </authorList>
    </citation>
    <scope>NUCLEOTIDE SEQUENCE</scope>
    <source>
        <strain evidence="5">R40</strain>
    </source>
</reference>
<feature type="domain" description="Chalcone/stilbene synthase N-terminal" evidence="3">
    <location>
        <begin position="87"/>
        <end position="309"/>
    </location>
</feature>
<proteinExistence type="inferred from homology"/>
<feature type="domain" description="Chalcone/stilbene synthase C-terminal" evidence="4">
    <location>
        <begin position="319"/>
        <end position="462"/>
    </location>
</feature>
<dbReference type="InterPro" id="IPR016039">
    <property type="entry name" value="Thiolase-like"/>
</dbReference>
<organism evidence="5 6">
    <name type="scientific">Ceratodon purpureus</name>
    <name type="common">Fire moss</name>
    <name type="synonym">Dicranum purpureum</name>
    <dbReference type="NCBI Taxonomy" id="3225"/>
    <lineage>
        <taxon>Eukaryota</taxon>
        <taxon>Viridiplantae</taxon>
        <taxon>Streptophyta</taxon>
        <taxon>Embryophyta</taxon>
        <taxon>Bryophyta</taxon>
        <taxon>Bryophytina</taxon>
        <taxon>Bryopsida</taxon>
        <taxon>Dicranidae</taxon>
        <taxon>Pseudoditrichales</taxon>
        <taxon>Ditrichaceae</taxon>
        <taxon>Ceratodon</taxon>
    </lineage>
</organism>
<evidence type="ECO:0000313" key="5">
    <source>
        <dbReference type="EMBL" id="KAG0586173.1"/>
    </source>
</evidence>
<dbReference type="GO" id="GO:0030639">
    <property type="term" value="P:polyketide biosynthetic process"/>
    <property type="evidence" value="ECO:0007669"/>
    <property type="project" value="TreeGrafter"/>
</dbReference>
<dbReference type="PANTHER" id="PTHR11877">
    <property type="entry name" value="HYDROXYMETHYLGLUTARYL-COA SYNTHASE"/>
    <property type="match status" value="1"/>
</dbReference>
<evidence type="ECO:0000259" key="3">
    <source>
        <dbReference type="Pfam" id="PF00195"/>
    </source>
</evidence>
<evidence type="ECO:0000259" key="4">
    <source>
        <dbReference type="Pfam" id="PF02797"/>
    </source>
</evidence>
<dbReference type="EMBL" id="CM026422">
    <property type="protein sequence ID" value="KAG0586173.1"/>
    <property type="molecule type" value="Genomic_DNA"/>
</dbReference>
<dbReference type="SUPFAM" id="SSF53901">
    <property type="entry name" value="Thiolase-like"/>
    <property type="match status" value="2"/>
</dbReference>
<accession>A0A8T0IUX5</accession>
<keyword evidence="2" id="KW-0012">Acyltransferase</keyword>